<sequence length="53" mass="6447">MAAKDYRQQPYFQHNEDITNKIYFDFILFVYKLLRTFASVKKDSKVLNRITLD</sequence>
<dbReference type="PATRIC" id="fig|1122985.7.peg.1378"/>
<keyword evidence="2" id="KW-1185">Reference proteome</keyword>
<evidence type="ECO:0000313" key="1">
    <source>
        <dbReference type="EMBL" id="KDR52586.1"/>
    </source>
</evidence>
<dbReference type="Proteomes" id="UP000027442">
    <property type="component" value="Unassembled WGS sequence"/>
</dbReference>
<dbReference type="HOGENOM" id="CLU_3064757_0_0_10"/>
<dbReference type="AlphaFoldDB" id="A0A069QRX4"/>
<name>A0A069QRX4_HOYLO</name>
<evidence type="ECO:0000313" key="2">
    <source>
        <dbReference type="Proteomes" id="UP000027442"/>
    </source>
</evidence>
<reference evidence="1 2" key="1">
    <citation type="submission" date="2013-08" db="EMBL/GenBank/DDBJ databases">
        <authorList>
            <person name="Weinstock G."/>
            <person name="Sodergren E."/>
            <person name="Wylie T."/>
            <person name="Fulton L."/>
            <person name="Fulton R."/>
            <person name="Fronick C."/>
            <person name="O'Laughlin M."/>
            <person name="Godfrey J."/>
            <person name="Miner T."/>
            <person name="Herter B."/>
            <person name="Appelbaum E."/>
            <person name="Cordes M."/>
            <person name="Lek S."/>
            <person name="Wollam A."/>
            <person name="Pepin K.H."/>
            <person name="Palsikar V.B."/>
            <person name="Mitreva M."/>
            <person name="Wilson R.K."/>
        </authorList>
    </citation>
    <scope>NUCLEOTIDE SEQUENCE [LARGE SCALE GENOMIC DNA]</scope>
    <source>
        <strain evidence="1 2">ATCC 15930</strain>
    </source>
</reference>
<dbReference type="EMBL" id="JNGW01000051">
    <property type="protein sequence ID" value="KDR52586.1"/>
    <property type="molecule type" value="Genomic_DNA"/>
</dbReference>
<comment type="caution">
    <text evidence="1">The sequence shown here is derived from an EMBL/GenBank/DDBJ whole genome shotgun (WGS) entry which is preliminary data.</text>
</comment>
<organism evidence="1 2">
    <name type="scientific">Hoylesella loescheii DSM 19665 = JCM 12249 = ATCC 15930</name>
    <dbReference type="NCBI Taxonomy" id="1122985"/>
    <lineage>
        <taxon>Bacteria</taxon>
        <taxon>Pseudomonadati</taxon>
        <taxon>Bacteroidota</taxon>
        <taxon>Bacteroidia</taxon>
        <taxon>Bacteroidales</taxon>
        <taxon>Prevotellaceae</taxon>
        <taxon>Hoylesella</taxon>
    </lineage>
</organism>
<accession>A0A069QRX4</accession>
<proteinExistence type="predicted"/>
<protein>
    <submittedName>
        <fullName evidence="1">Uncharacterized protein</fullName>
    </submittedName>
</protein>
<gene>
    <name evidence="1" type="ORF">HMPREF1991_01326</name>
</gene>